<evidence type="ECO:0000313" key="1">
    <source>
        <dbReference type="EMBL" id="KAJ0031435.1"/>
    </source>
</evidence>
<comment type="caution">
    <text evidence="1">The sequence shown here is derived from an EMBL/GenBank/DDBJ whole genome shotgun (WGS) entry which is preliminary data.</text>
</comment>
<reference evidence="2" key="1">
    <citation type="journal article" date="2023" name="G3 (Bethesda)">
        <title>Genome assembly and association tests identify interacting loci associated with vigor, precocity, and sex in interspecific pistachio rootstocks.</title>
        <authorList>
            <person name="Palmer W."/>
            <person name="Jacygrad E."/>
            <person name="Sagayaradj S."/>
            <person name="Cavanaugh K."/>
            <person name="Han R."/>
            <person name="Bertier L."/>
            <person name="Beede B."/>
            <person name="Kafkas S."/>
            <person name="Golino D."/>
            <person name="Preece J."/>
            <person name="Michelmore R."/>
        </authorList>
    </citation>
    <scope>NUCLEOTIDE SEQUENCE [LARGE SCALE GENOMIC DNA]</scope>
</reference>
<protein>
    <submittedName>
        <fullName evidence="1">Uncharacterized protein</fullName>
    </submittedName>
</protein>
<proteinExistence type="predicted"/>
<name>A0ACC0YB92_9ROSI</name>
<organism evidence="1 2">
    <name type="scientific">Pistacia integerrima</name>
    <dbReference type="NCBI Taxonomy" id="434235"/>
    <lineage>
        <taxon>Eukaryota</taxon>
        <taxon>Viridiplantae</taxon>
        <taxon>Streptophyta</taxon>
        <taxon>Embryophyta</taxon>
        <taxon>Tracheophyta</taxon>
        <taxon>Spermatophyta</taxon>
        <taxon>Magnoliopsida</taxon>
        <taxon>eudicotyledons</taxon>
        <taxon>Gunneridae</taxon>
        <taxon>Pentapetalae</taxon>
        <taxon>rosids</taxon>
        <taxon>malvids</taxon>
        <taxon>Sapindales</taxon>
        <taxon>Anacardiaceae</taxon>
        <taxon>Pistacia</taxon>
    </lineage>
</organism>
<dbReference type="EMBL" id="CM047743">
    <property type="protein sequence ID" value="KAJ0031435.1"/>
    <property type="molecule type" value="Genomic_DNA"/>
</dbReference>
<evidence type="ECO:0000313" key="2">
    <source>
        <dbReference type="Proteomes" id="UP001163603"/>
    </source>
</evidence>
<dbReference type="Proteomes" id="UP001163603">
    <property type="component" value="Chromosome 8"/>
</dbReference>
<accession>A0ACC0YB92</accession>
<sequence length="294" mass="34231">MVSTSSNRKSLIDSSIKIARRYRFRRSQAQVLICSIWEFSLKSGKPAIDLEATNSSRSALILTAMVYHTPKIYSTSYPIESIQQHLDRVHLFVDYIYNDPRWGNRTRTEASLYDPYNFDNADFGIAEWIDGGLSANKIVFFLPFYGFAWRLENPMDNAYKEIKNYIEQYGPDVHVRYNSTYVVNYWTKGTTWYCFDDVEAIRTKVSYAKEKKLLGYVVWQISYDYNWILSSTAAEVGITDSSGQDNRKGQNDKRQLLVILLSTIAAFALLLGIFVIFYRCRRNLRFKGKFLKNL</sequence>
<gene>
    <name evidence="1" type="ORF">Pint_14526</name>
</gene>
<keyword evidence="2" id="KW-1185">Reference proteome</keyword>